<dbReference type="InterPro" id="IPR039425">
    <property type="entry name" value="RNA_pol_sigma-70-like"/>
</dbReference>
<dbReference type="OrthoDB" id="291047at2"/>
<evidence type="ECO:0000256" key="4">
    <source>
        <dbReference type="ARBA" id="ARBA00023125"/>
    </source>
</evidence>
<dbReference type="InterPro" id="IPR013324">
    <property type="entry name" value="RNA_pol_sigma_r3/r4-like"/>
</dbReference>
<feature type="domain" description="RNA polymerase sigma-70 region 2" evidence="6">
    <location>
        <begin position="28"/>
        <end position="95"/>
    </location>
</feature>
<evidence type="ECO:0000256" key="2">
    <source>
        <dbReference type="ARBA" id="ARBA00023015"/>
    </source>
</evidence>
<keyword evidence="2" id="KW-0805">Transcription regulation</keyword>
<dbReference type="GO" id="GO:0006352">
    <property type="term" value="P:DNA-templated transcription initiation"/>
    <property type="evidence" value="ECO:0007669"/>
    <property type="project" value="InterPro"/>
</dbReference>
<keyword evidence="4" id="KW-0238">DNA-binding</keyword>
<dbReference type="InterPro" id="IPR007627">
    <property type="entry name" value="RNA_pol_sigma70_r2"/>
</dbReference>
<keyword evidence="5" id="KW-0804">Transcription</keyword>
<dbReference type="AlphaFoldDB" id="A0A5C6BBU8"/>
<dbReference type="EMBL" id="SJPP01000002">
    <property type="protein sequence ID" value="TWU08756.1"/>
    <property type="molecule type" value="Genomic_DNA"/>
</dbReference>
<name>A0A5C6BBU8_9PLAN</name>
<dbReference type="NCBIfam" id="TIGR02937">
    <property type="entry name" value="sigma70-ECF"/>
    <property type="match status" value="1"/>
</dbReference>
<dbReference type="Pfam" id="PF04542">
    <property type="entry name" value="Sigma70_r2"/>
    <property type="match status" value="1"/>
</dbReference>
<comment type="similarity">
    <text evidence="1">Belongs to the sigma-70 factor family. ECF subfamily.</text>
</comment>
<evidence type="ECO:0000313" key="9">
    <source>
        <dbReference type="Proteomes" id="UP000320735"/>
    </source>
</evidence>
<dbReference type="RefSeq" id="WP_146372559.1">
    <property type="nucleotide sequence ID" value="NZ_SJPP01000002.1"/>
</dbReference>
<evidence type="ECO:0000256" key="3">
    <source>
        <dbReference type="ARBA" id="ARBA00023082"/>
    </source>
</evidence>
<dbReference type="InterPro" id="IPR014284">
    <property type="entry name" value="RNA_pol_sigma-70_dom"/>
</dbReference>
<organism evidence="8 9">
    <name type="scientific">Symmachiella macrocystis</name>
    <dbReference type="NCBI Taxonomy" id="2527985"/>
    <lineage>
        <taxon>Bacteria</taxon>
        <taxon>Pseudomonadati</taxon>
        <taxon>Planctomycetota</taxon>
        <taxon>Planctomycetia</taxon>
        <taxon>Planctomycetales</taxon>
        <taxon>Planctomycetaceae</taxon>
        <taxon>Symmachiella</taxon>
    </lineage>
</organism>
<protein>
    <submittedName>
        <fullName evidence="8">ECF RNA polymerase sigma-E factor</fullName>
    </submittedName>
</protein>
<reference evidence="8 9" key="1">
    <citation type="submission" date="2019-02" db="EMBL/GenBank/DDBJ databases">
        <title>Deep-cultivation of Planctomycetes and their phenomic and genomic characterization uncovers novel biology.</title>
        <authorList>
            <person name="Wiegand S."/>
            <person name="Jogler M."/>
            <person name="Boedeker C."/>
            <person name="Pinto D."/>
            <person name="Vollmers J."/>
            <person name="Rivas-Marin E."/>
            <person name="Kohn T."/>
            <person name="Peeters S.H."/>
            <person name="Heuer A."/>
            <person name="Rast P."/>
            <person name="Oberbeckmann S."/>
            <person name="Bunk B."/>
            <person name="Jeske O."/>
            <person name="Meyerdierks A."/>
            <person name="Storesund J.E."/>
            <person name="Kallscheuer N."/>
            <person name="Luecker S."/>
            <person name="Lage O.M."/>
            <person name="Pohl T."/>
            <person name="Merkel B.J."/>
            <person name="Hornburger P."/>
            <person name="Mueller R.-W."/>
            <person name="Bruemmer F."/>
            <person name="Labrenz M."/>
            <person name="Spormann A.M."/>
            <person name="Op Den Camp H."/>
            <person name="Overmann J."/>
            <person name="Amann R."/>
            <person name="Jetten M.S.M."/>
            <person name="Mascher T."/>
            <person name="Medema M.H."/>
            <person name="Devos D.P."/>
            <person name="Kaster A.-K."/>
            <person name="Ovreas L."/>
            <person name="Rohde M."/>
            <person name="Galperin M.Y."/>
            <person name="Jogler C."/>
        </authorList>
    </citation>
    <scope>NUCLEOTIDE SEQUENCE [LARGE SCALE GENOMIC DNA]</scope>
    <source>
        <strain evidence="8 9">CA54</strain>
    </source>
</reference>
<evidence type="ECO:0000259" key="6">
    <source>
        <dbReference type="Pfam" id="PF04542"/>
    </source>
</evidence>
<evidence type="ECO:0000256" key="1">
    <source>
        <dbReference type="ARBA" id="ARBA00010641"/>
    </source>
</evidence>
<dbReference type="SUPFAM" id="SSF88946">
    <property type="entry name" value="Sigma2 domain of RNA polymerase sigma factors"/>
    <property type="match status" value="1"/>
</dbReference>
<sequence>MSRNADDILNELLVIRAQHGDASALQLLIRRWHPKLIRHAHKLTEREDVAADVVQEGWVAIFRGLHRLKDPATFRGWAYRIVHHKSVDWIRSQTRERQLNHDLGQQITSPTVQKPPEELTDVEQLRNAIVRLTAEQQLLLRMFYDDEMPLKEIAAVLAVPEGTLKYRLFSLRQQLKKMIDRETS</sequence>
<evidence type="ECO:0000313" key="8">
    <source>
        <dbReference type="EMBL" id="TWU08756.1"/>
    </source>
</evidence>
<keyword evidence="9" id="KW-1185">Reference proteome</keyword>
<dbReference type="GO" id="GO:0003677">
    <property type="term" value="F:DNA binding"/>
    <property type="evidence" value="ECO:0007669"/>
    <property type="project" value="UniProtKB-KW"/>
</dbReference>
<feature type="domain" description="RNA polymerase sigma factor 70 region 4 type 2" evidence="7">
    <location>
        <begin position="123"/>
        <end position="174"/>
    </location>
</feature>
<keyword evidence="3" id="KW-0731">Sigma factor</keyword>
<comment type="caution">
    <text evidence="8">The sequence shown here is derived from an EMBL/GenBank/DDBJ whole genome shotgun (WGS) entry which is preliminary data.</text>
</comment>
<dbReference type="SUPFAM" id="SSF88659">
    <property type="entry name" value="Sigma3 and sigma4 domains of RNA polymerase sigma factors"/>
    <property type="match status" value="1"/>
</dbReference>
<evidence type="ECO:0000259" key="7">
    <source>
        <dbReference type="Pfam" id="PF08281"/>
    </source>
</evidence>
<dbReference type="InterPro" id="IPR036388">
    <property type="entry name" value="WH-like_DNA-bd_sf"/>
</dbReference>
<accession>A0A5C6BBU8</accession>
<proteinExistence type="inferred from homology"/>
<dbReference type="InterPro" id="IPR013325">
    <property type="entry name" value="RNA_pol_sigma_r2"/>
</dbReference>
<evidence type="ECO:0000256" key="5">
    <source>
        <dbReference type="ARBA" id="ARBA00023163"/>
    </source>
</evidence>
<dbReference type="Gene3D" id="1.10.10.10">
    <property type="entry name" value="Winged helix-like DNA-binding domain superfamily/Winged helix DNA-binding domain"/>
    <property type="match status" value="1"/>
</dbReference>
<dbReference type="InterPro" id="IPR013249">
    <property type="entry name" value="RNA_pol_sigma70_r4_t2"/>
</dbReference>
<dbReference type="Proteomes" id="UP000320735">
    <property type="component" value="Unassembled WGS sequence"/>
</dbReference>
<dbReference type="GO" id="GO:0016987">
    <property type="term" value="F:sigma factor activity"/>
    <property type="evidence" value="ECO:0007669"/>
    <property type="project" value="UniProtKB-KW"/>
</dbReference>
<dbReference type="PANTHER" id="PTHR43133">
    <property type="entry name" value="RNA POLYMERASE ECF-TYPE SIGMA FACTO"/>
    <property type="match status" value="1"/>
</dbReference>
<dbReference type="Pfam" id="PF08281">
    <property type="entry name" value="Sigma70_r4_2"/>
    <property type="match status" value="1"/>
</dbReference>
<dbReference type="Gene3D" id="1.10.1740.10">
    <property type="match status" value="1"/>
</dbReference>
<dbReference type="PANTHER" id="PTHR43133:SF8">
    <property type="entry name" value="RNA POLYMERASE SIGMA FACTOR HI_1459-RELATED"/>
    <property type="match status" value="1"/>
</dbReference>
<gene>
    <name evidence="8" type="primary">rpoE_3</name>
    <name evidence="8" type="ORF">CA54_39930</name>
</gene>